<reference evidence="3" key="1">
    <citation type="journal article" date="2019" name="Sci. Rep.">
        <title>Draft genome of Tanacetum cinerariifolium, the natural source of mosquito coil.</title>
        <authorList>
            <person name="Yamashiro T."/>
            <person name="Shiraishi A."/>
            <person name="Satake H."/>
            <person name="Nakayama K."/>
        </authorList>
    </citation>
    <scope>NUCLEOTIDE SEQUENCE</scope>
</reference>
<evidence type="ECO:0000259" key="2">
    <source>
        <dbReference type="Pfam" id="PF25597"/>
    </source>
</evidence>
<dbReference type="Pfam" id="PF25597">
    <property type="entry name" value="SH3_retrovirus"/>
    <property type="match status" value="1"/>
</dbReference>
<organism evidence="3">
    <name type="scientific">Tanacetum cinerariifolium</name>
    <name type="common">Dalmatian daisy</name>
    <name type="synonym">Chrysanthemum cinerariifolium</name>
    <dbReference type="NCBI Taxonomy" id="118510"/>
    <lineage>
        <taxon>Eukaryota</taxon>
        <taxon>Viridiplantae</taxon>
        <taxon>Streptophyta</taxon>
        <taxon>Embryophyta</taxon>
        <taxon>Tracheophyta</taxon>
        <taxon>Spermatophyta</taxon>
        <taxon>Magnoliopsida</taxon>
        <taxon>eudicotyledons</taxon>
        <taxon>Gunneridae</taxon>
        <taxon>Pentapetalae</taxon>
        <taxon>asterids</taxon>
        <taxon>campanulids</taxon>
        <taxon>Asterales</taxon>
        <taxon>Asteraceae</taxon>
        <taxon>Asteroideae</taxon>
        <taxon>Anthemideae</taxon>
        <taxon>Anthemidinae</taxon>
        <taxon>Tanacetum</taxon>
    </lineage>
</organism>
<comment type="caution">
    <text evidence="3">The sequence shown here is derived from an EMBL/GenBank/DDBJ whole genome shotgun (WGS) entry which is preliminary data.</text>
</comment>
<proteinExistence type="predicted"/>
<evidence type="ECO:0000259" key="1">
    <source>
        <dbReference type="Pfam" id="PF22936"/>
    </source>
</evidence>
<dbReference type="InterPro" id="IPR054722">
    <property type="entry name" value="PolX-like_BBD"/>
</dbReference>
<dbReference type="AlphaFoldDB" id="A0A6L2NXF9"/>
<accession>A0A6L2NXF9</accession>
<dbReference type="Pfam" id="PF22936">
    <property type="entry name" value="Pol_BBD"/>
    <property type="match status" value="1"/>
</dbReference>
<evidence type="ECO:0000313" key="3">
    <source>
        <dbReference type="EMBL" id="GEU90938.1"/>
    </source>
</evidence>
<sequence>MILENDGVVSKTTTKENVKSLALKAKVTGNKLVMIVIVKEKVMKKPKHLICRLGTSASSFVRVISSDVEIDLVMEEIDLVMAKIDSIVDSGFTKHMTENRRLFTSYKAYDGGHVVFGRNLKGKVVGRGHISHDSITITNVEHVSGLEINLINVGDNSKQQICLASMVNNSTLWHRRLGHANMRLVQNLASNELVRNQPKLRFKRYFCDTCGLRSQGVFLGYSQTSKAYIVLNKKTMRIKDSLNVTFDESFPKPNPSPSVEDDRINEPIVQDLNGSPSLQVNVSDEGYPKSLKEARGHPIEQVIVNSAKTVLDDKEFEDSSSILDFDADLHLNDEKDNGNEVVIPQTSSKEVRTRIYNTRIPPFLIRGIWEVRIWDKTENPLSLTYTGCSYSICCENTKNMINSIKDLKEENRDMLSFIDKAIKLMLAIATNMNCVIENDIRKEES</sequence>
<feature type="domain" description="Retrovirus-related Pol polyprotein from transposon TNT 1-94-like beta-barrel" evidence="1">
    <location>
        <begin position="87"/>
        <end position="156"/>
    </location>
</feature>
<dbReference type="EMBL" id="BKCJ010010295">
    <property type="protein sequence ID" value="GEU90938.1"/>
    <property type="molecule type" value="Genomic_DNA"/>
</dbReference>
<feature type="domain" description="Retroviral polymerase SH3-like" evidence="2">
    <location>
        <begin position="215"/>
        <end position="254"/>
    </location>
</feature>
<protein>
    <submittedName>
        <fullName evidence="3">Uncharacterized protein</fullName>
    </submittedName>
</protein>
<gene>
    <name evidence="3" type="ORF">Tci_062916</name>
</gene>
<dbReference type="InterPro" id="IPR057670">
    <property type="entry name" value="SH3_retrovirus"/>
</dbReference>
<name>A0A6L2NXF9_TANCI</name>